<dbReference type="RefSeq" id="WP_161699818.1">
    <property type="nucleotide sequence ID" value="NZ_JAAAMU010000008.1"/>
</dbReference>
<accession>A0A7X4YQG2</accession>
<proteinExistence type="predicted"/>
<evidence type="ECO:0000313" key="2">
    <source>
        <dbReference type="Proteomes" id="UP000558113"/>
    </source>
</evidence>
<evidence type="ECO:0000313" key="1">
    <source>
        <dbReference type="EMBL" id="NBC70648.1"/>
    </source>
</evidence>
<comment type="caution">
    <text evidence="1">The sequence shown here is derived from an EMBL/GenBank/DDBJ whole genome shotgun (WGS) entry which is preliminary data.</text>
</comment>
<gene>
    <name evidence="1" type="ORF">GT003_16730</name>
</gene>
<dbReference type="AlphaFoldDB" id="A0A7X4YQG2"/>
<keyword evidence="2" id="KW-1185">Reference proteome</keyword>
<dbReference type="EMBL" id="JAAAMU010000008">
    <property type="protein sequence ID" value="NBC70648.1"/>
    <property type="molecule type" value="Genomic_DNA"/>
</dbReference>
<reference evidence="1 2" key="1">
    <citation type="submission" date="2020-01" db="EMBL/GenBank/DDBJ databases">
        <title>Paenibacillus soybeanensis sp. nov. isolated from the nodules of soybean (Glycine max(L.) Merr).</title>
        <authorList>
            <person name="Wang H."/>
        </authorList>
    </citation>
    <scope>NUCLEOTIDE SEQUENCE [LARGE SCALE GENOMIC DNA]</scope>
    <source>
        <strain evidence="1 2">DSM 23054</strain>
    </source>
</reference>
<sequence length="56" mass="6456">MLNHYEHQKLAEMKEDAIRKRADEQWMHEPAIEAGAISRPKGILKRIQAVLTALFA</sequence>
<dbReference type="Proteomes" id="UP000558113">
    <property type="component" value="Unassembled WGS sequence"/>
</dbReference>
<protein>
    <submittedName>
        <fullName evidence="1">Uncharacterized protein</fullName>
    </submittedName>
</protein>
<organism evidence="1 2">
    <name type="scientific">Paenibacillus sacheonensis</name>
    <dbReference type="NCBI Taxonomy" id="742054"/>
    <lineage>
        <taxon>Bacteria</taxon>
        <taxon>Bacillati</taxon>
        <taxon>Bacillota</taxon>
        <taxon>Bacilli</taxon>
        <taxon>Bacillales</taxon>
        <taxon>Paenibacillaceae</taxon>
        <taxon>Paenibacillus</taxon>
    </lineage>
</organism>
<name>A0A7X4YQG2_9BACL</name>